<evidence type="ECO:0000313" key="2">
    <source>
        <dbReference type="EMBL" id="WOK06700.1"/>
    </source>
</evidence>
<sequence>MKKTQLGEFEEIVLLTIAVLHNDAYGVSIKNELERRLGYGTSVGALQTALKRLEEKGYLDSAWGETSNVRGGKRKKYYKITASAQKALQEIKDIRAQLWSEIPSIVLKFT</sequence>
<organism evidence="2 3">
    <name type="scientific">Imperialibacter roseus</name>
    <dbReference type="NCBI Taxonomy" id="1324217"/>
    <lineage>
        <taxon>Bacteria</taxon>
        <taxon>Pseudomonadati</taxon>
        <taxon>Bacteroidota</taxon>
        <taxon>Cytophagia</taxon>
        <taxon>Cytophagales</taxon>
        <taxon>Flammeovirgaceae</taxon>
        <taxon>Imperialibacter</taxon>
    </lineage>
</organism>
<feature type="domain" description="Transcription regulator PadR N-terminal" evidence="1">
    <location>
        <begin position="20"/>
        <end position="90"/>
    </location>
</feature>
<dbReference type="InterPro" id="IPR036390">
    <property type="entry name" value="WH_DNA-bd_sf"/>
</dbReference>
<gene>
    <name evidence="2" type="ORF">RT717_26875</name>
</gene>
<dbReference type="RefSeq" id="WP_317489406.1">
    <property type="nucleotide sequence ID" value="NZ_CP136051.1"/>
</dbReference>
<dbReference type="EMBL" id="CP136051">
    <property type="protein sequence ID" value="WOK06700.1"/>
    <property type="molecule type" value="Genomic_DNA"/>
</dbReference>
<reference evidence="2 3" key="1">
    <citation type="journal article" date="2023" name="Microbiol. Resour. Announc.">
        <title>Complete Genome Sequence of Imperialibacter roseus strain P4T.</title>
        <authorList>
            <person name="Tizabi D.R."/>
            <person name="Bachvaroff T."/>
            <person name="Hill R.T."/>
        </authorList>
    </citation>
    <scope>NUCLEOTIDE SEQUENCE [LARGE SCALE GENOMIC DNA]</scope>
    <source>
        <strain evidence="2 3">P4T</strain>
    </source>
</reference>
<name>A0ABZ0IRV0_9BACT</name>
<dbReference type="Pfam" id="PF03551">
    <property type="entry name" value="PadR"/>
    <property type="match status" value="1"/>
</dbReference>
<dbReference type="InterPro" id="IPR005149">
    <property type="entry name" value="Tscrpt_reg_PadR_N"/>
</dbReference>
<evidence type="ECO:0000259" key="1">
    <source>
        <dbReference type="Pfam" id="PF03551"/>
    </source>
</evidence>
<protein>
    <submittedName>
        <fullName evidence="2">Helix-turn-helix transcriptional regulator</fullName>
    </submittedName>
</protein>
<proteinExistence type="predicted"/>
<dbReference type="Proteomes" id="UP001302349">
    <property type="component" value="Chromosome"/>
</dbReference>
<dbReference type="InterPro" id="IPR036388">
    <property type="entry name" value="WH-like_DNA-bd_sf"/>
</dbReference>
<keyword evidence="3" id="KW-1185">Reference proteome</keyword>
<evidence type="ECO:0000313" key="3">
    <source>
        <dbReference type="Proteomes" id="UP001302349"/>
    </source>
</evidence>
<dbReference type="SUPFAM" id="SSF46785">
    <property type="entry name" value="Winged helix' DNA-binding domain"/>
    <property type="match status" value="1"/>
</dbReference>
<accession>A0ABZ0IRV0</accession>
<dbReference type="Gene3D" id="1.10.10.10">
    <property type="entry name" value="Winged helix-like DNA-binding domain superfamily/Winged helix DNA-binding domain"/>
    <property type="match status" value="1"/>
</dbReference>